<proteinExistence type="predicted"/>
<accession>A0A5C6V2K6</accession>
<evidence type="ECO:0000256" key="2">
    <source>
        <dbReference type="ARBA" id="ARBA00023125"/>
    </source>
</evidence>
<evidence type="ECO:0000256" key="3">
    <source>
        <dbReference type="ARBA" id="ARBA00023163"/>
    </source>
</evidence>
<dbReference type="Pfam" id="PF12833">
    <property type="entry name" value="HTH_18"/>
    <property type="match status" value="1"/>
</dbReference>
<dbReference type="PANTHER" id="PTHR47894">
    <property type="entry name" value="HTH-TYPE TRANSCRIPTIONAL REGULATOR GADX"/>
    <property type="match status" value="1"/>
</dbReference>
<evidence type="ECO:0000313" key="5">
    <source>
        <dbReference type="EMBL" id="TXC78726.1"/>
    </source>
</evidence>
<dbReference type="InterPro" id="IPR032687">
    <property type="entry name" value="AraC-type_N"/>
</dbReference>
<protein>
    <submittedName>
        <fullName evidence="5">AraC family transcriptional regulator</fullName>
    </submittedName>
</protein>
<dbReference type="OrthoDB" id="345425at2"/>
<dbReference type="PANTHER" id="PTHR47894:SF1">
    <property type="entry name" value="HTH-TYPE TRANSCRIPTIONAL REGULATOR VQSM"/>
    <property type="match status" value="1"/>
</dbReference>
<dbReference type="GO" id="GO:0003700">
    <property type="term" value="F:DNA-binding transcription factor activity"/>
    <property type="evidence" value="ECO:0007669"/>
    <property type="project" value="InterPro"/>
</dbReference>
<dbReference type="SUPFAM" id="SSF46689">
    <property type="entry name" value="Homeodomain-like"/>
    <property type="match status" value="1"/>
</dbReference>
<evidence type="ECO:0000313" key="6">
    <source>
        <dbReference type="Proteomes" id="UP000321363"/>
    </source>
</evidence>
<keyword evidence="6" id="KW-1185">Reference proteome</keyword>
<dbReference type="InterPro" id="IPR018060">
    <property type="entry name" value="HTH_AraC"/>
</dbReference>
<dbReference type="AlphaFoldDB" id="A0A5C6V2K6"/>
<keyword evidence="3" id="KW-0804">Transcription</keyword>
<dbReference type="PROSITE" id="PS01124">
    <property type="entry name" value="HTH_ARAC_FAMILY_2"/>
    <property type="match status" value="1"/>
</dbReference>
<dbReference type="EMBL" id="VOQF01000031">
    <property type="protein sequence ID" value="TXC78726.1"/>
    <property type="molecule type" value="Genomic_DNA"/>
</dbReference>
<gene>
    <name evidence="5" type="ORF">FS935_22510</name>
</gene>
<name>A0A5C6V2K6_9BACI</name>
<dbReference type="InterPro" id="IPR009057">
    <property type="entry name" value="Homeodomain-like_sf"/>
</dbReference>
<dbReference type="GO" id="GO:0005829">
    <property type="term" value="C:cytosol"/>
    <property type="evidence" value="ECO:0007669"/>
    <property type="project" value="TreeGrafter"/>
</dbReference>
<dbReference type="GO" id="GO:0000976">
    <property type="term" value="F:transcription cis-regulatory region binding"/>
    <property type="evidence" value="ECO:0007669"/>
    <property type="project" value="TreeGrafter"/>
</dbReference>
<evidence type="ECO:0000259" key="4">
    <source>
        <dbReference type="PROSITE" id="PS01124"/>
    </source>
</evidence>
<keyword evidence="2" id="KW-0238">DNA-binding</keyword>
<sequence length="350" mass="40368">MQNQGIAISMVYPIMKTLVHKGYDFDDFFKYAKFNKALLEDVEARITGKEFEQLILRAAAYTKDDYFGLHQGQIMDIADMGILGYVMLHSNTIEDALIAYQRYNVILCSGFNLDWEDQDNKVFIRLFSDGAETLSHHCVEDMTSSLYRLFRTLSNKPIKLHELHFTHPSPCNMDTHLSFFGITPTFNSKENILCMSKEVLTYKVLYSDPKLLATFEAIAQENKDDLIKSELFTDEVLKWMKKCIPSYLPCLEETAKAFSISTRTLQNKLKAEATSYNDLATNVRKELAMNYLRKREYSVAEVAYLLHYSEPSVFHHAFKKWTGTTPGQYRASLQDTVPVTPRLLSKRENC</sequence>
<dbReference type="Pfam" id="PF12625">
    <property type="entry name" value="Arabinose_bd"/>
    <property type="match status" value="1"/>
</dbReference>
<dbReference type="RefSeq" id="WP_146950860.1">
    <property type="nucleotide sequence ID" value="NZ_VOQF01000031.1"/>
</dbReference>
<reference evidence="5 6" key="1">
    <citation type="journal article" date="2005" name="Int. J. Syst. Evol. Microbiol.">
        <title>Bacillus litoralis sp. nov., isolated from a tidal flat of the Yellow Sea in Korea.</title>
        <authorList>
            <person name="Yoon J.H."/>
            <person name="Oh T.K."/>
        </authorList>
    </citation>
    <scope>NUCLEOTIDE SEQUENCE [LARGE SCALE GENOMIC DNA]</scope>
    <source>
        <strain evidence="5 6">SW-211</strain>
    </source>
</reference>
<dbReference type="SMART" id="SM00342">
    <property type="entry name" value="HTH_ARAC"/>
    <property type="match status" value="1"/>
</dbReference>
<dbReference type="Proteomes" id="UP000321363">
    <property type="component" value="Unassembled WGS sequence"/>
</dbReference>
<feature type="domain" description="HTH araC/xylS-type" evidence="4">
    <location>
        <begin position="234"/>
        <end position="332"/>
    </location>
</feature>
<organism evidence="5 6">
    <name type="scientific">Metabacillus litoralis</name>
    <dbReference type="NCBI Taxonomy" id="152268"/>
    <lineage>
        <taxon>Bacteria</taxon>
        <taxon>Bacillati</taxon>
        <taxon>Bacillota</taxon>
        <taxon>Bacilli</taxon>
        <taxon>Bacillales</taxon>
        <taxon>Bacillaceae</taxon>
        <taxon>Metabacillus</taxon>
    </lineage>
</organism>
<comment type="caution">
    <text evidence="5">The sequence shown here is derived from an EMBL/GenBank/DDBJ whole genome shotgun (WGS) entry which is preliminary data.</text>
</comment>
<keyword evidence="1" id="KW-0805">Transcription regulation</keyword>
<evidence type="ECO:0000256" key="1">
    <source>
        <dbReference type="ARBA" id="ARBA00023015"/>
    </source>
</evidence>
<dbReference type="Gene3D" id="1.10.10.60">
    <property type="entry name" value="Homeodomain-like"/>
    <property type="match status" value="1"/>
</dbReference>